<feature type="domain" description="C3H1-type" evidence="10">
    <location>
        <begin position="1"/>
        <end position="25"/>
    </location>
</feature>
<dbReference type="PANTHER" id="PTHR46527">
    <property type="entry name" value="NUCLEOPORIN-LIKE PROTEIN 2"/>
    <property type="match status" value="1"/>
</dbReference>
<comment type="subcellular location">
    <subcellularLocation>
        <location evidence="1">Nucleus membrane</location>
        <topology evidence="1">Peripheral membrane protein</topology>
        <orientation evidence="1">Cytoplasmic side</orientation>
    </subcellularLocation>
</comment>
<comment type="function">
    <text evidence="6">Required for the export of mRNAs containing poly(A) tails from the nucleus into the cytoplasm.</text>
</comment>
<dbReference type="VEuPathDB" id="VectorBase:PHUM472450"/>
<dbReference type="PROSITE" id="PS50103">
    <property type="entry name" value="ZF_C3H1"/>
    <property type="match status" value="1"/>
</dbReference>
<evidence type="ECO:0000256" key="3">
    <source>
        <dbReference type="ARBA" id="ARBA00022771"/>
    </source>
</evidence>
<protein>
    <recommendedName>
        <fullName evidence="7">Nucleoporin NUP42</fullName>
    </recommendedName>
    <alternativeName>
        <fullName evidence="8">Nucleoporin-like protein 2</fullName>
    </alternativeName>
</protein>
<dbReference type="Proteomes" id="UP000009046">
    <property type="component" value="Unassembled WGS sequence"/>
</dbReference>
<dbReference type="FunCoup" id="E0VVZ5">
    <property type="interactions" value="68"/>
</dbReference>
<evidence type="ECO:0000313" key="13">
    <source>
        <dbReference type="Proteomes" id="UP000009046"/>
    </source>
</evidence>
<dbReference type="Gene3D" id="2.30.30.1190">
    <property type="match status" value="1"/>
</dbReference>
<evidence type="ECO:0000256" key="9">
    <source>
        <dbReference type="PROSITE-ProRule" id="PRU00723"/>
    </source>
</evidence>
<dbReference type="KEGG" id="phu:Phum_PHUM472450"/>
<evidence type="ECO:0000256" key="2">
    <source>
        <dbReference type="ARBA" id="ARBA00022723"/>
    </source>
</evidence>
<dbReference type="OMA" id="CHNEHFD"/>
<evidence type="ECO:0000256" key="5">
    <source>
        <dbReference type="ARBA" id="ARBA00023242"/>
    </source>
</evidence>
<dbReference type="RefSeq" id="XP_002430289.1">
    <property type="nucleotide sequence ID" value="XM_002430244.1"/>
</dbReference>
<evidence type="ECO:0000256" key="4">
    <source>
        <dbReference type="ARBA" id="ARBA00022833"/>
    </source>
</evidence>
<keyword evidence="2 9" id="KW-0479">Metal-binding</keyword>
<organism>
    <name type="scientific">Pediculus humanus subsp. corporis</name>
    <name type="common">Body louse</name>
    <dbReference type="NCBI Taxonomy" id="121224"/>
    <lineage>
        <taxon>Eukaryota</taxon>
        <taxon>Metazoa</taxon>
        <taxon>Ecdysozoa</taxon>
        <taxon>Arthropoda</taxon>
        <taxon>Hexapoda</taxon>
        <taxon>Insecta</taxon>
        <taxon>Pterygota</taxon>
        <taxon>Neoptera</taxon>
        <taxon>Paraneoptera</taxon>
        <taxon>Psocodea</taxon>
        <taxon>Troctomorpha</taxon>
        <taxon>Phthiraptera</taxon>
        <taxon>Anoplura</taxon>
        <taxon>Pediculidae</taxon>
        <taxon>Pediculus</taxon>
    </lineage>
</organism>
<dbReference type="AlphaFoldDB" id="E0VVZ5"/>
<evidence type="ECO:0000313" key="12">
    <source>
        <dbReference type="EnsemblMetazoa" id="PHUM472450-PA"/>
    </source>
</evidence>
<keyword evidence="4 9" id="KW-0862">Zinc</keyword>
<reference evidence="11" key="1">
    <citation type="submission" date="2007-04" db="EMBL/GenBank/DDBJ databases">
        <title>Annotation of Pediculus humanus corporis strain USDA.</title>
        <authorList>
            <person name="Kirkness E."/>
            <person name="Hannick L."/>
            <person name="Hass B."/>
            <person name="Bruggner R."/>
            <person name="Lawson D."/>
            <person name="Bidwell S."/>
            <person name="Joardar V."/>
            <person name="Caler E."/>
            <person name="Walenz B."/>
            <person name="Inman J."/>
            <person name="Schobel S."/>
            <person name="Galinsky K."/>
            <person name="Amedeo P."/>
            <person name="Strausberg R."/>
        </authorList>
    </citation>
    <scope>NUCLEOTIDE SEQUENCE</scope>
    <source>
        <strain evidence="11">USDA</strain>
    </source>
</reference>
<dbReference type="GO" id="GO:0031965">
    <property type="term" value="C:nuclear membrane"/>
    <property type="evidence" value="ECO:0007669"/>
    <property type="project" value="UniProtKB-SubCell"/>
</dbReference>
<dbReference type="InterPro" id="IPR051767">
    <property type="entry name" value="Nucleoporin_NUP42"/>
</dbReference>
<evidence type="ECO:0000256" key="8">
    <source>
        <dbReference type="ARBA" id="ARBA00042384"/>
    </source>
</evidence>
<dbReference type="HOGENOM" id="CLU_048441_0_0_1"/>
<dbReference type="Pfam" id="PF18044">
    <property type="entry name" value="zf-CCCH_4"/>
    <property type="match status" value="1"/>
</dbReference>
<dbReference type="EMBL" id="DS235816">
    <property type="protein sequence ID" value="EEB17551.1"/>
    <property type="molecule type" value="Genomic_DNA"/>
</dbReference>
<feature type="zinc finger region" description="C3H1-type" evidence="9">
    <location>
        <begin position="1"/>
        <end position="25"/>
    </location>
</feature>
<sequence>MSICQYFLEGRCRFGQNCRNEHSFPQDDRNNKNAANSLQLKNIIKHIAGEVTAAEKGGQWPLSCFAPVKEGQNIPEWEDISPEELRWKMYDARNKGTLNQCINEINHLYREAEKRRNSLKQPTMEQINFIVNSLSYFKLSVNMLKDKKDQSKVANSFISTSNVSSGPSIFGGSSANCNNLFGNVTPGPCGNIFGGTPAQPTQGNIFGGNTTNQNVFGASTNSFNQNIFSSTANLFNSTPTPAAASSNPTFSNQNIFSSNPPATNSTAFSTFSFSSPTPSSNSLFGSQNEIFKNANVSFNNQSNIFGGGNQQQANTFVSDNSTLFKTNAVSGQNQSNSQINNFTFSQPVVDVDYSVFSKMEDLTREEIDAFSAATFVFGKIPLKPPPLETCK</sequence>
<evidence type="ECO:0000259" key="10">
    <source>
        <dbReference type="PROSITE" id="PS50103"/>
    </source>
</evidence>
<dbReference type="InterPro" id="IPR041367">
    <property type="entry name" value="Znf-CCCH_4"/>
</dbReference>
<keyword evidence="3 9" id="KW-0863">Zinc-finger</keyword>
<dbReference type="OrthoDB" id="20729at2759"/>
<gene>
    <name evidence="12" type="primary">8238927</name>
    <name evidence="11" type="ORF">Phum_PHUM472450</name>
</gene>
<dbReference type="GeneID" id="8238927"/>
<evidence type="ECO:0000256" key="7">
    <source>
        <dbReference type="ARBA" id="ARBA00039886"/>
    </source>
</evidence>
<dbReference type="InterPro" id="IPR000571">
    <property type="entry name" value="Znf_CCCH"/>
</dbReference>
<dbReference type="EMBL" id="AAZO01005732">
    <property type="status" value="NOT_ANNOTATED_CDS"/>
    <property type="molecule type" value="Genomic_DNA"/>
</dbReference>
<dbReference type="GO" id="GO:0008270">
    <property type="term" value="F:zinc ion binding"/>
    <property type="evidence" value="ECO:0007669"/>
    <property type="project" value="UniProtKB-KW"/>
</dbReference>
<dbReference type="EnsemblMetazoa" id="PHUM472450-RA">
    <property type="protein sequence ID" value="PHUM472450-PA"/>
    <property type="gene ID" value="PHUM472450"/>
</dbReference>
<dbReference type="STRING" id="121224.E0VVZ5"/>
<keyword evidence="13" id="KW-1185">Reference proteome</keyword>
<reference evidence="11" key="2">
    <citation type="submission" date="2007-04" db="EMBL/GenBank/DDBJ databases">
        <title>The genome of the human body louse.</title>
        <authorList>
            <consortium name="The Human Body Louse Genome Consortium"/>
            <person name="Kirkness E."/>
            <person name="Walenz B."/>
            <person name="Hass B."/>
            <person name="Bruggner R."/>
            <person name="Strausberg R."/>
        </authorList>
    </citation>
    <scope>NUCLEOTIDE SEQUENCE</scope>
    <source>
        <strain evidence="11">USDA</strain>
    </source>
</reference>
<keyword evidence="5" id="KW-0539">Nucleus</keyword>
<accession>E0VVZ5</accession>
<reference evidence="12" key="3">
    <citation type="submission" date="2021-02" db="UniProtKB">
        <authorList>
            <consortium name="EnsemblMetazoa"/>
        </authorList>
    </citation>
    <scope>IDENTIFICATION</scope>
    <source>
        <strain evidence="12">USDA</strain>
    </source>
</reference>
<dbReference type="PANTHER" id="PTHR46527:SF1">
    <property type="entry name" value="NUCLEOPORIN NUP42"/>
    <property type="match status" value="1"/>
</dbReference>
<evidence type="ECO:0000256" key="1">
    <source>
        <dbReference type="ARBA" id="ARBA00004335"/>
    </source>
</evidence>
<dbReference type="CTD" id="8238927"/>
<name>E0VVZ5_PEDHC</name>
<dbReference type="InParanoid" id="E0VVZ5"/>
<proteinExistence type="predicted"/>
<evidence type="ECO:0000256" key="6">
    <source>
        <dbReference type="ARBA" id="ARBA00037262"/>
    </source>
</evidence>
<dbReference type="eggNOG" id="ENOG502RU8H">
    <property type="taxonomic scope" value="Eukaryota"/>
</dbReference>
<evidence type="ECO:0000313" key="11">
    <source>
        <dbReference type="EMBL" id="EEB17551.1"/>
    </source>
</evidence>